<dbReference type="SUPFAM" id="SSF81340">
    <property type="entry name" value="Clc chloride channel"/>
    <property type="match status" value="1"/>
</dbReference>
<evidence type="ECO:0000256" key="6">
    <source>
        <dbReference type="ARBA" id="ARBA00022882"/>
    </source>
</evidence>
<evidence type="ECO:0000313" key="16">
    <source>
        <dbReference type="Proteomes" id="UP000054498"/>
    </source>
</evidence>
<dbReference type="SUPFAM" id="SSF54631">
    <property type="entry name" value="CBS-domain pair"/>
    <property type="match status" value="1"/>
</dbReference>
<keyword evidence="10 13" id="KW-0472">Membrane</keyword>
<dbReference type="Pfam" id="PF00654">
    <property type="entry name" value="Voltage_CLC"/>
    <property type="match status" value="1"/>
</dbReference>
<evidence type="ECO:0000256" key="9">
    <source>
        <dbReference type="ARBA" id="ARBA00023122"/>
    </source>
</evidence>
<dbReference type="Gene3D" id="1.10.3080.10">
    <property type="entry name" value="Clc chloride channel"/>
    <property type="match status" value="1"/>
</dbReference>
<dbReference type="InterPro" id="IPR001807">
    <property type="entry name" value="ClC"/>
</dbReference>
<keyword evidence="7 13" id="KW-1133">Transmembrane helix</keyword>
<comment type="similarity">
    <text evidence="2">Belongs to the chloride channel (TC 2.A.49) family.</text>
</comment>
<keyword evidence="3" id="KW-0813">Transport</keyword>
<organism evidence="15 16">
    <name type="scientific">Monoraphidium neglectum</name>
    <dbReference type="NCBI Taxonomy" id="145388"/>
    <lineage>
        <taxon>Eukaryota</taxon>
        <taxon>Viridiplantae</taxon>
        <taxon>Chlorophyta</taxon>
        <taxon>core chlorophytes</taxon>
        <taxon>Chlorophyceae</taxon>
        <taxon>CS clade</taxon>
        <taxon>Sphaeropleales</taxon>
        <taxon>Selenastraceae</taxon>
        <taxon>Monoraphidium</taxon>
    </lineage>
</organism>
<keyword evidence="6" id="KW-0851">Voltage-gated channel</keyword>
<evidence type="ECO:0000256" key="7">
    <source>
        <dbReference type="ARBA" id="ARBA00022989"/>
    </source>
</evidence>
<dbReference type="GO" id="GO:0005247">
    <property type="term" value="F:voltage-gated chloride channel activity"/>
    <property type="evidence" value="ECO:0007669"/>
    <property type="project" value="InterPro"/>
</dbReference>
<evidence type="ECO:0000256" key="3">
    <source>
        <dbReference type="ARBA" id="ARBA00022448"/>
    </source>
</evidence>
<dbReference type="KEGG" id="mng:MNEG_14392"/>
<evidence type="ECO:0000259" key="14">
    <source>
        <dbReference type="SMART" id="SM00116"/>
    </source>
</evidence>
<dbReference type="STRING" id="145388.A0A0D2MEI5"/>
<dbReference type="OrthoDB" id="428525at2759"/>
<evidence type="ECO:0000256" key="2">
    <source>
        <dbReference type="ARBA" id="ARBA00009476"/>
    </source>
</evidence>
<dbReference type="PRINTS" id="PR00762">
    <property type="entry name" value="CLCHANNEL"/>
</dbReference>
<keyword evidence="4 13" id="KW-0812">Transmembrane</keyword>
<dbReference type="PANTHER" id="PTHR11689:SF136">
    <property type="entry name" value="H(+)_CL(-) EXCHANGE TRANSPORTER 7"/>
    <property type="match status" value="1"/>
</dbReference>
<feature type="transmembrane region" description="Helical" evidence="13">
    <location>
        <begin position="284"/>
        <end position="306"/>
    </location>
</feature>
<keyword evidence="8" id="KW-0406">Ion transport</keyword>
<dbReference type="InterPro" id="IPR000644">
    <property type="entry name" value="CBS_dom"/>
</dbReference>
<keyword evidence="5" id="KW-0677">Repeat</keyword>
<dbReference type="RefSeq" id="XP_013892590.1">
    <property type="nucleotide sequence ID" value="XM_014037136.1"/>
</dbReference>
<keyword evidence="11" id="KW-0869">Chloride channel</keyword>
<evidence type="ECO:0000256" key="10">
    <source>
        <dbReference type="ARBA" id="ARBA00023136"/>
    </source>
</evidence>
<dbReference type="PANTHER" id="PTHR11689">
    <property type="entry name" value="CHLORIDE CHANNEL PROTEIN CLC FAMILY MEMBER"/>
    <property type="match status" value="1"/>
</dbReference>
<dbReference type="GO" id="GO:0034707">
    <property type="term" value="C:chloride channel complex"/>
    <property type="evidence" value="ECO:0007669"/>
    <property type="project" value="UniProtKB-KW"/>
</dbReference>
<dbReference type="SMART" id="SM00116">
    <property type="entry name" value="CBS"/>
    <property type="match status" value="1"/>
</dbReference>
<evidence type="ECO:0000256" key="4">
    <source>
        <dbReference type="ARBA" id="ARBA00022692"/>
    </source>
</evidence>
<protein>
    <submittedName>
        <fullName evidence="15">Chloride channel protein CLC-d</fullName>
    </submittedName>
</protein>
<dbReference type="InterPro" id="IPR002251">
    <property type="entry name" value="Cl_channel_pln"/>
</dbReference>
<feature type="transmembrane region" description="Helical" evidence="13">
    <location>
        <begin position="7"/>
        <end position="30"/>
    </location>
</feature>
<keyword evidence="16" id="KW-1185">Reference proteome</keyword>
<dbReference type="InterPro" id="IPR051280">
    <property type="entry name" value="Cl-channel/antiporter"/>
</dbReference>
<accession>A0A0D2MEI5</accession>
<dbReference type="InterPro" id="IPR046342">
    <property type="entry name" value="CBS_dom_sf"/>
</dbReference>
<feature type="transmembrane region" description="Helical" evidence="13">
    <location>
        <begin position="72"/>
        <end position="95"/>
    </location>
</feature>
<evidence type="ECO:0000256" key="11">
    <source>
        <dbReference type="ARBA" id="ARBA00023173"/>
    </source>
</evidence>
<keyword evidence="6" id="KW-0407">Ion channel</keyword>
<evidence type="ECO:0000256" key="12">
    <source>
        <dbReference type="ARBA" id="ARBA00023214"/>
    </source>
</evidence>
<dbReference type="InterPro" id="IPR014743">
    <property type="entry name" value="Cl-channel_core"/>
</dbReference>
<evidence type="ECO:0000256" key="1">
    <source>
        <dbReference type="ARBA" id="ARBA00004141"/>
    </source>
</evidence>
<name>A0A0D2MEI5_9CHLO</name>
<evidence type="ECO:0000256" key="13">
    <source>
        <dbReference type="SAM" id="Phobius"/>
    </source>
</evidence>
<feature type="transmembrane region" description="Helical" evidence="13">
    <location>
        <begin position="160"/>
        <end position="180"/>
    </location>
</feature>
<dbReference type="Proteomes" id="UP000054498">
    <property type="component" value="Unassembled WGS sequence"/>
</dbReference>
<dbReference type="GeneID" id="25731950"/>
<keyword evidence="9" id="KW-0129">CBS domain</keyword>
<proteinExistence type="inferred from homology"/>
<reference evidence="15 16" key="1">
    <citation type="journal article" date="2013" name="BMC Genomics">
        <title>Reconstruction of the lipid metabolism for the microalga Monoraphidium neglectum from its genome sequence reveals characteristics suitable for biofuel production.</title>
        <authorList>
            <person name="Bogen C."/>
            <person name="Al-Dilaimi A."/>
            <person name="Albersmeier A."/>
            <person name="Wichmann J."/>
            <person name="Grundmann M."/>
            <person name="Rupp O."/>
            <person name="Lauersen K.J."/>
            <person name="Blifernez-Klassen O."/>
            <person name="Kalinowski J."/>
            <person name="Goesmann A."/>
            <person name="Mussgnug J.H."/>
            <person name="Kruse O."/>
        </authorList>
    </citation>
    <scope>NUCLEOTIDE SEQUENCE [LARGE SCALE GENOMIC DNA]</scope>
    <source>
        <strain evidence="15 16">SAG 48.87</strain>
    </source>
</reference>
<feature type="transmembrane region" description="Helical" evidence="13">
    <location>
        <begin position="344"/>
        <end position="369"/>
    </location>
</feature>
<feature type="transmembrane region" description="Helical" evidence="13">
    <location>
        <begin position="107"/>
        <end position="125"/>
    </location>
</feature>
<dbReference type="PRINTS" id="PR01120">
    <property type="entry name" value="CLCHANNELPLT"/>
</dbReference>
<feature type="transmembrane region" description="Helical" evidence="13">
    <location>
        <begin position="312"/>
        <end position="332"/>
    </location>
</feature>
<dbReference type="EMBL" id="KK104671">
    <property type="protein sequence ID" value="KIY93570.1"/>
    <property type="molecule type" value="Genomic_DNA"/>
</dbReference>
<gene>
    <name evidence="15" type="ORF">MNEG_14392</name>
</gene>
<evidence type="ECO:0000313" key="15">
    <source>
        <dbReference type="EMBL" id="KIY93570.1"/>
    </source>
</evidence>
<comment type="subcellular location">
    <subcellularLocation>
        <location evidence="1">Membrane</location>
        <topology evidence="1">Multi-pass membrane protein</topology>
    </subcellularLocation>
</comment>
<keyword evidence="12" id="KW-0868">Chloride</keyword>
<sequence length="554" mass="59392">MDRHTGIFLLRTLLVKLAGSVGAVAGGLAVGKEGPFVHAGACIGALLSQGGPPGIAPAWFRQFWNDRDRSDLVACGSAAGVAAAFRSPVGGVLFALEETTTWWRNQLLWYAFFTTAVVSVAVRVFMKTCAADTACGFFGSGGLIVYEMNEERQGFETHELLPVLLLGVIGGLVGSAFNHANQALAEWRKANLYKHGARGRVAEALAIAVVTSAVAFALPLVAQCQPCPVGGAEECPRPDTMSTGNFVPFMCEQGGQYNDMATLFFNTQDDAIRNLFSSKTKAEYSVNTLVVFTATFFTLALVTYGVAIPTGLFVPGILLGASYGRLVGVFVADMHPRQTIDEGTYALLGAASFLGGSMRLTVCTCVMLLELTNNLSMLPLVMLVLLVAKAVGDGTGVKPIYESLMDFKQLPYLEPNSDGLMRHITAAEACGRPAVCFQRVERVALVVETLRATRHSAFPVVTGGPEGERVIMGIVLRRHLMVLLASGRAFQPSPFVSEAASRVAFSFTQAEFSSPICEPPHPVSALRLSEEQLSMHMDLGPYVNPRCCLILRHQ</sequence>
<feature type="domain" description="CBS" evidence="14">
    <location>
        <begin position="433"/>
        <end position="485"/>
    </location>
</feature>
<evidence type="ECO:0000256" key="8">
    <source>
        <dbReference type="ARBA" id="ARBA00023065"/>
    </source>
</evidence>
<dbReference type="AlphaFoldDB" id="A0A0D2MEI5"/>
<evidence type="ECO:0000256" key="5">
    <source>
        <dbReference type="ARBA" id="ARBA00022737"/>
    </source>
</evidence>